<dbReference type="EMBL" id="CP088295">
    <property type="protein sequence ID" value="UUY04352.1"/>
    <property type="molecule type" value="Genomic_DNA"/>
</dbReference>
<protein>
    <submittedName>
        <fullName evidence="4">Amidase</fullName>
    </submittedName>
</protein>
<dbReference type="PANTHER" id="PTHR11895:SF7">
    <property type="entry name" value="GLUTAMYL-TRNA(GLN) AMIDOTRANSFERASE SUBUNIT A, MITOCHONDRIAL"/>
    <property type="match status" value="1"/>
</dbReference>
<dbReference type="SUPFAM" id="SSF75304">
    <property type="entry name" value="Amidase signature (AS) enzymes"/>
    <property type="match status" value="1"/>
</dbReference>
<accession>A0ABY5PIC3</accession>
<comment type="similarity">
    <text evidence="1">Belongs to the amidase family.</text>
</comment>
<dbReference type="InterPro" id="IPR023631">
    <property type="entry name" value="Amidase_dom"/>
</dbReference>
<organism evidence="4 5">
    <name type="scientific">Svornostia abyssi</name>
    <dbReference type="NCBI Taxonomy" id="2898438"/>
    <lineage>
        <taxon>Bacteria</taxon>
        <taxon>Bacillati</taxon>
        <taxon>Actinomycetota</taxon>
        <taxon>Thermoleophilia</taxon>
        <taxon>Solirubrobacterales</taxon>
        <taxon>Baekduiaceae</taxon>
        <taxon>Svornostia</taxon>
    </lineage>
</organism>
<dbReference type="RefSeq" id="WP_353864838.1">
    <property type="nucleotide sequence ID" value="NZ_CP088295.1"/>
</dbReference>
<feature type="domain" description="Amidase" evidence="3">
    <location>
        <begin position="27"/>
        <end position="457"/>
    </location>
</feature>
<proteinExistence type="inferred from homology"/>
<dbReference type="Pfam" id="PF01425">
    <property type="entry name" value="Amidase"/>
    <property type="match status" value="1"/>
</dbReference>
<evidence type="ECO:0000259" key="3">
    <source>
        <dbReference type="Pfam" id="PF01425"/>
    </source>
</evidence>
<gene>
    <name evidence="4" type="ORF">LRS13_02125</name>
</gene>
<feature type="region of interest" description="Disordered" evidence="2">
    <location>
        <begin position="134"/>
        <end position="158"/>
    </location>
</feature>
<name>A0ABY5PIC3_9ACTN</name>
<keyword evidence="5" id="KW-1185">Reference proteome</keyword>
<evidence type="ECO:0000256" key="1">
    <source>
        <dbReference type="ARBA" id="ARBA00009199"/>
    </source>
</evidence>
<dbReference type="PANTHER" id="PTHR11895">
    <property type="entry name" value="TRANSAMIDASE"/>
    <property type="match status" value="1"/>
</dbReference>
<evidence type="ECO:0000313" key="4">
    <source>
        <dbReference type="EMBL" id="UUY04352.1"/>
    </source>
</evidence>
<evidence type="ECO:0000313" key="5">
    <source>
        <dbReference type="Proteomes" id="UP001058860"/>
    </source>
</evidence>
<dbReference type="Proteomes" id="UP001058860">
    <property type="component" value="Chromosome"/>
</dbReference>
<dbReference type="Gene3D" id="3.90.1300.10">
    <property type="entry name" value="Amidase signature (AS) domain"/>
    <property type="match status" value="1"/>
</dbReference>
<evidence type="ECO:0000256" key="2">
    <source>
        <dbReference type="SAM" id="MobiDB-lite"/>
    </source>
</evidence>
<dbReference type="InterPro" id="IPR036928">
    <property type="entry name" value="AS_sf"/>
</dbReference>
<sequence length="480" mass="49954">MPDHDLLTRSAIELAALVRSGEVRARELTDLSLARIEALDRDLGAFVHVDAGRAREAADAIGADDDRPFAGVPIAIKNNRAVAGLPLSFGSTFTPDTFVPPADHNVTARLRGAGFVIVGTTKLPEWGILPVTDPSAHGPARNPWDPTRTSGGSSGGSATAVAAGMVPLAHANDGGGSTRIPAACVGLVGLKPQRGRISHAPDLGHQFLTQDGVLTRTVAETAELLDILAGPSLGDASWAPPPPEPFAVSAAREPGRLRIAVTTAPPIPDAAVAPEVAAVVTETADLLASLGHEIEEVDPPWSSREMIQLFSAEFGPAVCTQMAFAAMLAGREPTEEDVEPLSWWLWETSRGIDALSAELARAQLQGFARAIVTWTDAYDAVLTPALAEVAVPLGEIDPRGDDPAATFARSGTFTPFTAGINITGQPAISLPIAARKGDDLPIGVQLIGRPAEEGALLALAAQLEAARPWADRLAPPARPT</sequence>
<dbReference type="InterPro" id="IPR000120">
    <property type="entry name" value="Amidase"/>
</dbReference>
<reference evidence="5" key="1">
    <citation type="submission" date="2021-11" db="EMBL/GenBank/DDBJ databases">
        <title>Cultivation dependent microbiological survey of springs from the worlds oldest radium mine currently devoted to the extraction of radon-saturated water.</title>
        <authorList>
            <person name="Kapinusova G."/>
            <person name="Smrhova T."/>
            <person name="Strejcek M."/>
            <person name="Suman J."/>
            <person name="Jani K."/>
            <person name="Pajer P."/>
            <person name="Uhlik O."/>
        </authorList>
    </citation>
    <scope>NUCLEOTIDE SEQUENCE [LARGE SCALE GENOMIC DNA]</scope>
    <source>
        <strain evidence="5">J379</strain>
    </source>
</reference>